<dbReference type="PANTHER" id="PTHR10151">
    <property type="entry name" value="ECTONUCLEOTIDE PYROPHOSPHATASE/PHOSPHODIESTERASE"/>
    <property type="match status" value="1"/>
</dbReference>
<dbReference type="OrthoDB" id="415411at2759"/>
<dbReference type="Gene3D" id="3.30.1360.180">
    <property type="match status" value="1"/>
</dbReference>
<dbReference type="STRING" id="6216.A0A0R3SSW1"/>
<gene>
    <name evidence="2" type="ORF">HDID_LOCUS8422</name>
</gene>
<dbReference type="Gene3D" id="3.40.720.10">
    <property type="entry name" value="Alkaline Phosphatase, subunit A"/>
    <property type="match status" value="1"/>
</dbReference>
<reference evidence="4" key="1">
    <citation type="submission" date="2017-02" db="UniProtKB">
        <authorList>
            <consortium name="WormBaseParasite"/>
        </authorList>
    </citation>
    <scope>IDENTIFICATION</scope>
</reference>
<dbReference type="EMBL" id="UYSG01011077">
    <property type="protein sequence ID" value="VDL60740.1"/>
    <property type="molecule type" value="Genomic_DNA"/>
</dbReference>
<sequence length="420" mass="47689">MALGWPAVIVTFLICLPLKSACSRQSKVIVVSMDGFRYDYLDMAKTRGRNISAFEALYNRGFRGRLVPVMPTITFPTHFSTATGRHVENHGIVNNVFHDPQQNTTFSYRNLTNAQEPRWWNYNGNEPIWMTNERLGYKSCTFFWPGSASSYNGKLPTKTKLVYNSSIPFTSRVDEIIQWMREDDEITLCMLYMREPDYSGHIYGPDSKEVMDRVEELNGVVGHLVKLVNATPNLRNSVNVILTSDHGMAYVPQENSVPLYKILNSGNYIVNPSRIFVGIWPKPGKFCHLSHHYVHSGGPTVQEMYTKLIQANLTGAAVYLKENLPAYYHYAKSTRTPPLIVVADTGYAIFTEPPQYYSKGEHGYDNRDKRMHASLVVAGPNLRHVDGIQEIQQVDIYPLVCGLLNLTEPNKIDGDIRRVV</sequence>
<proteinExistence type="predicted"/>
<evidence type="ECO:0000256" key="1">
    <source>
        <dbReference type="SAM" id="SignalP"/>
    </source>
</evidence>
<dbReference type="AlphaFoldDB" id="A0A0R3SSW1"/>
<evidence type="ECO:0000313" key="4">
    <source>
        <dbReference type="WBParaSite" id="HDID_0000842401-mRNA-1"/>
    </source>
</evidence>
<organism evidence="4">
    <name type="scientific">Hymenolepis diminuta</name>
    <name type="common">Rat tapeworm</name>
    <dbReference type="NCBI Taxonomy" id="6216"/>
    <lineage>
        <taxon>Eukaryota</taxon>
        <taxon>Metazoa</taxon>
        <taxon>Spiralia</taxon>
        <taxon>Lophotrochozoa</taxon>
        <taxon>Platyhelminthes</taxon>
        <taxon>Cestoda</taxon>
        <taxon>Eucestoda</taxon>
        <taxon>Cyclophyllidea</taxon>
        <taxon>Hymenolepididae</taxon>
        <taxon>Hymenolepis</taxon>
    </lineage>
</organism>
<dbReference type="Pfam" id="PF01663">
    <property type="entry name" value="Phosphodiest"/>
    <property type="match status" value="1"/>
</dbReference>
<dbReference type="GO" id="GO:0016787">
    <property type="term" value="F:hydrolase activity"/>
    <property type="evidence" value="ECO:0007669"/>
    <property type="project" value="UniProtKB-ARBA"/>
</dbReference>
<dbReference type="InterPro" id="IPR002591">
    <property type="entry name" value="Phosphodiest/P_Trfase"/>
</dbReference>
<dbReference type="CDD" id="cd16018">
    <property type="entry name" value="Enpp"/>
    <property type="match status" value="1"/>
</dbReference>
<dbReference type="InterPro" id="IPR017850">
    <property type="entry name" value="Alkaline_phosphatase_core_sf"/>
</dbReference>
<protein>
    <submittedName>
        <fullName evidence="4">Ectonucleotide pyrophosphatase/phosphodiesterase family member 4</fullName>
    </submittedName>
</protein>
<dbReference type="PANTHER" id="PTHR10151:SF120">
    <property type="entry name" value="BIS(5'-ADENOSYL)-TRIPHOSPHATASE"/>
    <property type="match status" value="1"/>
</dbReference>
<evidence type="ECO:0000313" key="2">
    <source>
        <dbReference type="EMBL" id="VDL60740.1"/>
    </source>
</evidence>
<keyword evidence="1" id="KW-0732">Signal</keyword>
<evidence type="ECO:0000313" key="3">
    <source>
        <dbReference type="Proteomes" id="UP000274504"/>
    </source>
</evidence>
<dbReference type="SUPFAM" id="SSF53649">
    <property type="entry name" value="Alkaline phosphatase-like"/>
    <property type="match status" value="1"/>
</dbReference>
<dbReference type="WBParaSite" id="HDID_0000842401-mRNA-1">
    <property type="protein sequence ID" value="HDID_0000842401-mRNA-1"/>
    <property type="gene ID" value="HDID_0000842401"/>
</dbReference>
<feature type="signal peptide" evidence="1">
    <location>
        <begin position="1"/>
        <end position="21"/>
    </location>
</feature>
<name>A0A0R3SSW1_HYMDI</name>
<dbReference type="Proteomes" id="UP000274504">
    <property type="component" value="Unassembled WGS sequence"/>
</dbReference>
<accession>A0A0R3SSW1</accession>
<reference evidence="2 3" key="2">
    <citation type="submission" date="2018-11" db="EMBL/GenBank/DDBJ databases">
        <authorList>
            <consortium name="Pathogen Informatics"/>
        </authorList>
    </citation>
    <scope>NUCLEOTIDE SEQUENCE [LARGE SCALE GENOMIC DNA]</scope>
</reference>
<feature type="chain" id="PRO_5043131468" evidence="1">
    <location>
        <begin position="22"/>
        <end position="420"/>
    </location>
</feature>